<sequence length="171" mass="19795">MNEALREKEKGNQYFKAGKFKESIVCYSKAIFVCDMQEVKQLSVFYSNRAFAKSKQQRYLSAIDDATQSFMLDNKYCKPLYHRYTARLALGHLNEALVDITAVCILEKQMVKEHVAARNELLLDLSAMKTKEFTRELPKVRVNDSAIKQCFKQFKNHALFDESYDAEKIAA</sequence>
<dbReference type="Proteomes" id="UP000288716">
    <property type="component" value="Unassembled WGS sequence"/>
</dbReference>
<dbReference type="EMBL" id="NCKV01017111">
    <property type="protein sequence ID" value="RWS20516.1"/>
    <property type="molecule type" value="Genomic_DNA"/>
</dbReference>
<protein>
    <submittedName>
        <fullName evidence="2">Uncharacterized protein</fullName>
    </submittedName>
</protein>
<name>A0A443RZ20_9ACAR</name>
<evidence type="ECO:0000313" key="2">
    <source>
        <dbReference type="EMBL" id="RWS20516.1"/>
    </source>
</evidence>
<dbReference type="OrthoDB" id="2942533at2759"/>
<dbReference type="Gene3D" id="1.25.40.10">
    <property type="entry name" value="Tetratricopeptide repeat domain"/>
    <property type="match status" value="1"/>
</dbReference>
<dbReference type="SUPFAM" id="SSF48452">
    <property type="entry name" value="TPR-like"/>
    <property type="match status" value="1"/>
</dbReference>
<proteinExistence type="predicted"/>
<organism evidence="2 3">
    <name type="scientific">Leptotrombidium deliense</name>
    <dbReference type="NCBI Taxonomy" id="299467"/>
    <lineage>
        <taxon>Eukaryota</taxon>
        <taxon>Metazoa</taxon>
        <taxon>Ecdysozoa</taxon>
        <taxon>Arthropoda</taxon>
        <taxon>Chelicerata</taxon>
        <taxon>Arachnida</taxon>
        <taxon>Acari</taxon>
        <taxon>Acariformes</taxon>
        <taxon>Trombidiformes</taxon>
        <taxon>Prostigmata</taxon>
        <taxon>Anystina</taxon>
        <taxon>Parasitengona</taxon>
        <taxon>Trombiculoidea</taxon>
        <taxon>Trombiculidae</taxon>
        <taxon>Leptotrombidium</taxon>
    </lineage>
</organism>
<dbReference type="STRING" id="299467.A0A443RZ20"/>
<keyword evidence="3" id="KW-1185">Reference proteome</keyword>
<dbReference type="VEuPathDB" id="VectorBase:LDEU011524"/>
<comment type="caution">
    <text evidence="2">The sequence shown here is derived from an EMBL/GenBank/DDBJ whole genome shotgun (WGS) entry which is preliminary data.</text>
</comment>
<keyword evidence="1" id="KW-0802">TPR repeat</keyword>
<accession>A0A443RZ20</accession>
<evidence type="ECO:0000313" key="3">
    <source>
        <dbReference type="Proteomes" id="UP000288716"/>
    </source>
</evidence>
<feature type="non-terminal residue" evidence="2">
    <location>
        <position position="171"/>
    </location>
</feature>
<dbReference type="GO" id="GO:0101031">
    <property type="term" value="C:protein folding chaperone complex"/>
    <property type="evidence" value="ECO:0007669"/>
    <property type="project" value="TreeGrafter"/>
</dbReference>
<dbReference type="AlphaFoldDB" id="A0A443RZ20"/>
<evidence type="ECO:0000256" key="1">
    <source>
        <dbReference type="ARBA" id="ARBA00022803"/>
    </source>
</evidence>
<dbReference type="InterPro" id="IPR051966">
    <property type="entry name" value="RPAP3"/>
</dbReference>
<dbReference type="InterPro" id="IPR011990">
    <property type="entry name" value="TPR-like_helical_dom_sf"/>
</dbReference>
<dbReference type="PANTHER" id="PTHR46423">
    <property type="entry name" value="RNA POLYMERASE II-ASSOCIATED PROTEIN 3"/>
    <property type="match status" value="1"/>
</dbReference>
<dbReference type="SMART" id="SM00028">
    <property type="entry name" value="TPR"/>
    <property type="match status" value="2"/>
</dbReference>
<dbReference type="PANTHER" id="PTHR46423:SF1">
    <property type="entry name" value="RNA POLYMERASE II-ASSOCIATED PROTEIN 3"/>
    <property type="match status" value="1"/>
</dbReference>
<gene>
    <name evidence="2" type="ORF">B4U80_12061</name>
</gene>
<dbReference type="InterPro" id="IPR019734">
    <property type="entry name" value="TPR_rpt"/>
</dbReference>
<reference evidence="2 3" key="1">
    <citation type="journal article" date="2018" name="Gigascience">
        <title>Genomes of trombidid mites reveal novel predicted allergens and laterally-transferred genes associated with secondary metabolism.</title>
        <authorList>
            <person name="Dong X."/>
            <person name="Chaisiri K."/>
            <person name="Xia D."/>
            <person name="Armstrong S.D."/>
            <person name="Fang Y."/>
            <person name="Donnelly M.J."/>
            <person name="Kadowaki T."/>
            <person name="McGarry J.W."/>
            <person name="Darby A.C."/>
            <person name="Makepeace B.L."/>
        </authorList>
    </citation>
    <scope>NUCLEOTIDE SEQUENCE [LARGE SCALE GENOMIC DNA]</scope>
    <source>
        <strain evidence="2">UoL-UT</strain>
    </source>
</reference>